<evidence type="ECO:0000313" key="1">
    <source>
        <dbReference type="EMBL" id="RMO82670.1"/>
    </source>
</evidence>
<reference evidence="1 2" key="1">
    <citation type="submission" date="2018-08" db="EMBL/GenBank/DDBJ databases">
        <title>Recombination of ecologically and evolutionarily significant loci maintains genetic cohesion in the Pseudomonas syringae species complex.</title>
        <authorList>
            <person name="Dillon M."/>
            <person name="Thakur S."/>
            <person name="Almeida R.N.D."/>
            <person name="Weir B.S."/>
            <person name="Guttman D.S."/>
        </authorList>
    </citation>
    <scope>NUCLEOTIDE SEQUENCE [LARGE SCALE GENOMIC DNA]</scope>
    <source>
        <strain evidence="1 2">ICMP 2732</strain>
    </source>
</reference>
<name>A0A3M3YJG0_9PSED</name>
<sequence>RRPASHPPDQRQGSALTYVALCVVSDIAVKKRLTIVRRSASHAVLDALRPILSLRRKDMTRSVTKCMTTRSVDADLCIAMKARSLSHYECHSVRIFAEPPKICACAAQGF</sequence>
<dbReference type="Proteomes" id="UP000281350">
    <property type="component" value="Unassembled WGS sequence"/>
</dbReference>
<evidence type="ECO:0000313" key="2">
    <source>
        <dbReference type="Proteomes" id="UP000281350"/>
    </source>
</evidence>
<dbReference type="EMBL" id="RBPY01000013">
    <property type="protein sequence ID" value="RMO82670.1"/>
    <property type="molecule type" value="Genomic_DNA"/>
</dbReference>
<protein>
    <submittedName>
        <fullName evidence="1">Uncharacterized protein</fullName>
    </submittedName>
</protein>
<comment type="caution">
    <text evidence="1">The sequence shown here is derived from an EMBL/GenBank/DDBJ whole genome shotgun (WGS) entry which is preliminary data.</text>
</comment>
<accession>A0A3M3YJG0</accession>
<proteinExistence type="predicted"/>
<dbReference type="AlphaFoldDB" id="A0A3M3YJG0"/>
<feature type="non-terminal residue" evidence="1">
    <location>
        <position position="1"/>
    </location>
</feature>
<organism evidence="1 2">
    <name type="scientific">Pseudomonas syringae pv. primulae</name>
    <dbReference type="NCBI Taxonomy" id="251707"/>
    <lineage>
        <taxon>Bacteria</taxon>
        <taxon>Pseudomonadati</taxon>
        <taxon>Pseudomonadota</taxon>
        <taxon>Gammaproteobacteria</taxon>
        <taxon>Pseudomonadales</taxon>
        <taxon>Pseudomonadaceae</taxon>
        <taxon>Pseudomonas</taxon>
    </lineage>
</organism>
<gene>
    <name evidence="1" type="ORF">ALQ36_04193</name>
</gene>